<dbReference type="KEGG" id="rsi:Runsl_5223"/>
<keyword evidence="2" id="KW-1185">Reference proteome</keyword>
<dbReference type="Proteomes" id="UP000000493">
    <property type="component" value="Chromosome"/>
</dbReference>
<proteinExistence type="predicted"/>
<organism evidence="1 2">
    <name type="scientific">Runella slithyformis (strain ATCC 29530 / DSM 19594 / LMG 11500 / NCIMB 11436 / LSU 4)</name>
    <dbReference type="NCBI Taxonomy" id="761193"/>
    <lineage>
        <taxon>Bacteria</taxon>
        <taxon>Pseudomonadati</taxon>
        <taxon>Bacteroidota</taxon>
        <taxon>Cytophagia</taxon>
        <taxon>Cytophagales</taxon>
        <taxon>Spirosomataceae</taxon>
        <taxon>Runella</taxon>
    </lineage>
</organism>
<protein>
    <recommendedName>
        <fullName evidence="3">Type VI secretion system baseplate subunit TssK</fullName>
    </recommendedName>
</protein>
<evidence type="ECO:0000313" key="1">
    <source>
        <dbReference type="EMBL" id="AEI51523.1"/>
    </source>
</evidence>
<name>A0A7U4E8M9_RUNSL</name>
<accession>A0A7U4E8M9</accession>
<dbReference type="AlphaFoldDB" id="A0A7U4E8M9"/>
<gene>
    <name evidence="1" type="ordered locus">Runsl_5223</name>
</gene>
<dbReference type="RefSeq" id="WP_013930796.1">
    <property type="nucleotide sequence ID" value="NC_015703.1"/>
</dbReference>
<reference evidence="1 2" key="2">
    <citation type="journal article" date="2012" name="Stand. Genomic Sci.">
        <title>Complete genome sequence of the aquatic bacterium Runella slithyformis type strain (LSU 4(T)).</title>
        <authorList>
            <person name="Copeland A."/>
            <person name="Zhang X."/>
            <person name="Misra M."/>
            <person name="Lapidus A."/>
            <person name="Nolan M."/>
            <person name="Lucas S."/>
            <person name="Deshpande S."/>
            <person name="Cheng J.F."/>
            <person name="Tapia R."/>
            <person name="Goodwin L.A."/>
            <person name="Pitluck S."/>
            <person name="Liolios K."/>
            <person name="Pagani I."/>
            <person name="Ivanova N."/>
            <person name="Mikhailova N."/>
            <person name="Pati A."/>
            <person name="Chen A."/>
            <person name="Palaniappan K."/>
            <person name="Land M."/>
            <person name="Hauser L."/>
            <person name="Pan C."/>
            <person name="Jeffries C.D."/>
            <person name="Detter J.C."/>
            <person name="Brambilla E.M."/>
            <person name="Rohde M."/>
            <person name="Djao O.D."/>
            <person name="Goker M."/>
            <person name="Sikorski J."/>
            <person name="Tindall B.J."/>
            <person name="Woyke T."/>
            <person name="Bristow J."/>
            <person name="Eisen J.A."/>
            <person name="Markowitz V."/>
            <person name="Hugenholtz P."/>
            <person name="Kyrpides N.C."/>
            <person name="Klenk H.P."/>
            <person name="Mavromatis K."/>
        </authorList>
    </citation>
    <scope>NUCLEOTIDE SEQUENCE [LARGE SCALE GENOMIC DNA]</scope>
    <source>
        <strain evidence="2">ATCC 29530 / DSM 19594 / LMG 11500 / NCIMB 11436 / LSU 4</strain>
    </source>
</reference>
<dbReference type="EMBL" id="CP002859">
    <property type="protein sequence ID" value="AEI51523.1"/>
    <property type="molecule type" value="Genomic_DNA"/>
</dbReference>
<sequence>MFLPEIKYNFVNWRDGMKITQKHFTENDFAAKDAIRDIAAIHTTNFSYGLLSADDGMTSALSAPILAGDVIQITECRGITPGGVRIEWKSLKDHPVLSLSLLDYKFKLGSAGVFYVVIKADPFKTVEVGEYTGDDGLNRRPYLAVKPTLDLLSMHDMLSDAYSFPICRLRFENQRFSIDHEYIPPSVNIHGEGLLWYYESCGTLLNNIQQLAVQIVRKIGGMQNRSSVAVDIHRILEKVLIHCAESMDYYRIVVKELSPVYMAEYFMRLARMFRISFDCLPETNAAVLFNYFQNTIAGTTGVFKTPVSAASKSLIDSMIDNVLISQYSHNDSTMLFDSIVRFLDFMDFFLQKLITLNYADNKGSWDIYAK</sequence>
<reference evidence="2" key="1">
    <citation type="submission" date="2011-06" db="EMBL/GenBank/DDBJ databases">
        <title>The complete genome of chromosome of Runella slithyformis DSM 19594.</title>
        <authorList>
            <consortium name="US DOE Joint Genome Institute (JGI-PGF)"/>
            <person name="Lucas S."/>
            <person name="Han J."/>
            <person name="Lapidus A."/>
            <person name="Bruce D."/>
            <person name="Goodwin L."/>
            <person name="Pitluck S."/>
            <person name="Peters L."/>
            <person name="Kyrpides N."/>
            <person name="Mavromatis K."/>
            <person name="Ivanova N."/>
            <person name="Ovchinnikova G."/>
            <person name="Zhang X."/>
            <person name="Misra M."/>
            <person name="Detter J.C."/>
            <person name="Tapia R."/>
            <person name="Han C."/>
            <person name="Land M."/>
            <person name="Hauser L."/>
            <person name="Markowitz V."/>
            <person name="Cheng J.-F."/>
            <person name="Hugenholtz P."/>
            <person name="Woyke T."/>
            <person name="Wu D."/>
            <person name="Tindall B."/>
            <person name="Faehrich R."/>
            <person name="Brambilla E."/>
            <person name="Klenk H.-P."/>
            <person name="Eisen J.A."/>
        </authorList>
    </citation>
    <scope>NUCLEOTIDE SEQUENCE [LARGE SCALE GENOMIC DNA]</scope>
    <source>
        <strain evidence="2">ATCC 29530 / DSM 19594 / LMG 11500 / NCIMB 11436 / LSU 4</strain>
    </source>
</reference>
<evidence type="ECO:0000313" key="2">
    <source>
        <dbReference type="Proteomes" id="UP000000493"/>
    </source>
</evidence>
<evidence type="ECO:0008006" key="3">
    <source>
        <dbReference type="Google" id="ProtNLM"/>
    </source>
</evidence>